<keyword evidence="16" id="KW-1185">Reference proteome</keyword>
<evidence type="ECO:0000259" key="13">
    <source>
        <dbReference type="Pfam" id="PF02875"/>
    </source>
</evidence>
<protein>
    <recommendedName>
        <fullName evidence="10 11">UDP-N-acetylmuramoyl-tripeptide--D-alanyl-D-alanine ligase</fullName>
        <ecNumber evidence="10 11">6.3.2.10</ecNumber>
    </recommendedName>
    <alternativeName>
        <fullName evidence="10">D-alanyl-D-alanine-adding enzyme</fullName>
    </alternativeName>
</protein>
<sequence>MIESLYQHYLRNPKISTDTRKIEEGSLFFALKGPNFDANKFADEALNKGAALCIVDDKSVVKDDRYFLVDDALVALQDLARHHRKQLTIPIIGLTGSNGKTTSKELLACVLRQKFNVFATKGNLNNHIGVALSMLSINSNHEIAVIEMGANFVGDIAFLCTISSPTHGYITNIGKAHLEGFGGIEGVIRGKSELYHHLIKHDGVVWINSTNEILSNMAKRFKNPLFYPKKGDYYHCEFISADPNVLFKAENGEEVQTNLIGSYNFENIATALCIGKYFDVPATDANKAIADYIPENNRSQVIKKGSNTIILDAYNANPTSMAKALENLNLINAENKVAILGDMKELGEDSEKEHKAIGDLLNEYQIKKVYLCGELIKATQQQADHAKHYQSVQELIDELKANPITNSTVLIKASRSIGLERVLEAF</sequence>
<keyword evidence="1 10" id="KW-0963">Cytoplasm</keyword>
<keyword evidence="2 10" id="KW-0436">Ligase</keyword>
<comment type="catalytic activity">
    <reaction evidence="10 11">
        <text>D-alanyl-D-alanine + UDP-N-acetyl-alpha-D-muramoyl-L-alanyl-gamma-D-glutamyl-meso-2,6-diaminopimelate + ATP = UDP-N-acetyl-alpha-D-muramoyl-L-alanyl-gamma-D-glutamyl-meso-2,6-diaminopimeloyl-D-alanyl-D-alanine + ADP + phosphate + H(+)</text>
        <dbReference type="Rhea" id="RHEA:28374"/>
        <dbReference type="ChEBI" id="CHEBI:15378"/>
        <dbReference type="ChEBI" id="CHEBI:30616"/>
        <dbReference type="ChEBI" id="CHEBI:43474"/>
        <dbReference type="ChEBI" id="CHEBI:57822"/>
        <dbReference type="ChEBI" id="CHEBI:61386"/>
        <dbReference type="ChEBI" id="CHEBI:83905"/>
        <dbReference type="ChEBI" id="CHEBI:456216"/>
        <dbReference type="EC" id="6.3.2.10"/>
    </reaction>
</comment>
<comment type="function">
    <text evidence="10 11">Involved in cell wall formation. Catalyzes the final step in the synthesis of UDP-N-acetylmuramoyl-pentapeptide, the precursor of murein.</text>
</comment>
<evidence type="ECO:0000256" key="2">
    <source>
        <dbReference type="ARBA" id="ARBA00022598"/>
    </source>
</evidence>
<evidence type="ECO:0000256" key="1">
    <source>
        <dbReference type="ARBA" id="ARBA00022490"/>
    </source>
</evidence>
<dbReference type="InterPro" id="IPR004101">
    <property type="entry name" value="Mur_ligase_C"/>
</dbReference>
<keyword evidence="6 10" id="KW-0133">Cell shape</keyword>
<evidence type="ECO:0000313" key="16">
    <source>
        <dbReference type="Proteomes" id="UP000662783"/>
    </source>
</evidence>
<evidence type="ECO:0000259" key="14">
    <source>
        <dbReference type="Pfam" id="PF08245"/>
    </source>
</evidence>
<dbReference type="SUPFAM" id="SSF53623">
    <property type="entry name" value="MurD-like peptide ligases, catalytic domain"/>
    <property type="match status" value="1"/>
</dbReference>
<dbReference type="GO" id="GO:0005524">
    <property type="term" value="F:ATP binding"/>
    <property type="evidence" value="ECO:0007669"/>
    <property type="project" value="UniProtKB-UniRule"/>
</dbReference>
<dbReference type="Gene3D" id="3.40.1390.10">
    <property type="entry name" value="MurE/MurF, N-terminal domain"/>
    <property type="match status" value="1"/>
</dbReference>
<dbReference type="InterPro" id="IPR013221">
    <property type="entry name" value="Mur_ligase_cen"/>
</dbReference>
<dbReference type="KEGG" id="fuv:JR347_02255"/>
<evidence type="ECO:0000256" key="10">
    <source>
        <dbReference type="HAMAP-Rule" id="MF_02019"/>
    </source>
</evidence>
<reference evidence="15" key="1">
    <citation type="submission" date="2021-02" db="EMBL/GenBank/DDBJ databases">
        <title>Fulvivirga sp. S481 isolated from sea water.</title>
        <authorList>
            <person name="Bae S.S."/>
            <person name="Baek K."/>
        </authorList>
    </citation>
    <scope>NUCLEOTIDE SEQUENCE</scope>
    <source>
        <strain evidence="15">S481</strain>
    </source>
</reference>
<dbReference type="InterPro" id="IPR051046">
    <property type="entry name" value="MurCDEF_CellWall_CoF430Synth"/>
</dbReference>
<evidence type="ECO:0000256" key="6">
    <source>
        <dbReference type="ARBA" id="ARBA00022960"/>
    </source>
</evidence>
<keyword evidence="4 10" id="KW-0547">Nucleotide-binding</keyword>
<dbReference type="EMBL" id="CP070608">
    <property type="protein sequence ID" value="QSE97932.1"/>
    <property type="molecule type" value="Genomic_DNA"/>
</dbReference>
<feature type="binding site" evidence="10">
    <location>
        <begin position="96"/>
        <end position="102"/>
    </location>
    <ligand>
        <name>ATP</name>
        <dbReference type="ChEBI" id="CHEBI:30616"/>
    </ligand>
</feature>
<dbReference type="InterPro" id="IPR035911">
    <property type="entry name" value="MurE/MurF_N"/>
</dbReference>
<keyword evidence="7 10" id="KW-0573">Peptidoglycan synthesis</keyword>
<dbReference type="InterPro" id="IPR036615">
    <property type="entry name" value="Mur_ligase_C_dom_sf"/>
</dbReference>
<dbReference type="EC" id="6.3.2.10" evidence="10 11"/>
<dbReference type="Gene3D" id="3.40.1190.10">
    <property type="entry name" value="Mur-like, catalytic domain"/>
    <property type="match status" value="1"/>
</dbReference>
<dbReference type="RefSeq" id="WP_205722440.1">
    <property type="nucleotide sequence ID" value="NZ_CP070608.1"/>
</dbReference>
<dbReference type="Pfam" id="PF08245">
    <property type="entry name" value="Mur_ligase_M"/>
    <property type="match status" value="1"/>
</dbReference>
<evidence type="ECO:0000256" key="7">
    <source>
        <dbReference type="ARBA" id="ARBA00022984"/>
    </source>
</evidence>
<dbReference type="PANTHER" id="PTHR43024:SF1">
    <property type="entry name" value="UDP-N-ACETYLMURAMOYL-TRIPEPTIDE--D-ALANYL-D-ALANINE LIGASE"/>
    <property type="match status" value="1"/>
</dbReference>
<comment type="similarity">
    <text evidence="10">Belongs to the MurCDEF family. MurF subfamily.</text>
</comment>
<evidence type="ECO:0000256" key="9">
    <source>
        <dbReference type="ARBA" id="ARBA00023316"/>
    </source>
</evidence>
<accession>A0A975A1W8</accession>
<dbReference type="HAMAP" id="MF_02019">
    <property type="entry name" value="MurF"/>
    <property type="match status" value="1"/>
</dbReference>
<keyword evidence="8 10" id="KW-0131">Cell cycle</keyword>
<evidence type="ECO:0000256" key="4">
    <source>
        <dbReference type="ARBA" id="ARBA00022741"/>
    </source>
</evidence>
<dbReference type="InterPro" id="IPR036565">
    <property type="entry name" value="Mur-like_cat_sf"/>
</dbReference>
<dbReference type="SUPFAM" id="SSF63418">
    <property type="entry name" value="MurE/MurF N-terminal domain"/>
    <property type="match status" value="1"/>
</dbReference>
<organism evidence="15 16">
    <name type="scientific">Fulvivirga lutea</name>
    <dbReference type="NCBI Taxonomy" id="2810512"/>
    <lineage>
        <taxon>Bacteria</taxon>
        <taxon>Pseudomonadati</taxon>
        <taxon>Bacteroidota</taxon>
        <taxon>Cytophagia</taxon>
        <taxon>Cytophagales</taxon>
        <taxon>Fulvivirgaceae</taxon>
        <taxon>Fulvivirga</taxon>
    </lineage>
</organism>
<comment type="subcellular location">
    <subcellularLocation>
        <location evidence="10 11">Cytoplasm</location>
    </subcellularLocation>
</comment>
<comment type="pathway">
    <text evidence="10 11">Cell wall biogenesis; peptidoglycan biosynthesis.</text>
</comment>
<dbReference type="Pfam" id="PF02875">
    <property type="entry name" value="Mur_ligase_C"/>
    <property type="match status" value="1"/>
</dbReference>
<evidence type="ECO:0000313" key="15">
    <source>
        <dbReference type="EMBL" id="QSE97932.1"/>
    </source>
</evidence>
<dbReference type="InterPro" id="IPR000713">
    <property type="entry name" value="Mur_ligase_N"/>
</dbReference>
<dbReference type="PANTHER" id="PTHR43024">
    <property type="entry name" value="UDP-N-ACETYLMURAMOYL-TRIPEPTIDE--D-ALANYL-D-ALANINE LIGASE"/>
    <property type="match status" value="1"/>
</dbReference>
<dbReference type="GO" id="GO:0047480">
    <property type="term" value="F:UDP-N-acetylmuramoyl-tripeptide-D-alanyl-D-alanine ligase activity"/>
    <property type="evidence" value="ECO:0007669"/>
    <property type="project" value="UniProtKB-UniRule"/>
</dbReference>
<keyword evidence="9 10" id="KW-0961">Cell wall biogenesis/degradation</keyword>
<evidence type="ECO:0000259" key="12">
    <source>
        <dbReference type="Pfam" id="PF01225"/>
    </source>
</evidence>
<dbReference type="NCBIfam" id="TIGR01143">
    <property type="entry name" value="murF"/>
    <property type="match status" value="1"/>
</dbReference>
<evidence type="ECO:0000256" key="5">
    <source>
        <dbReference type="ARBA" id="ARBA00022840"/>
    </source>
</evidence>
<evidence type="ECO:0000256" key="11">
    <source>
        <dbReference type="RuleBase" id="RU004136"/>
    </source>
</evidence>
<evidence type="ECO:0000256" key="3">
    <source>
        <dbReference type="ARBA" id="ARBA00022618"/>
    </source>
</evidence>
<name>A0A975A1W8_9BACT</name>
<dbReference type="GO" id="GO:0071555">
    <property type="term" value="P:cell wall organization"/>
    <property type="evidence" value="ECO:0007669"/>
    <property type="project" value="UniProtKB-KW"/>
</dbReference>
<feature type="domain" description="Mur ligase N-terminal catalytic" evidence="12">
    <location>
        <begin position="15"/>
        <end position="61"/>
    </location>
</feature>
<dbReference type="InterPro" id="IPR005863">
    <property type="entry name" value="UDP-N-AcMur_synth"/>
</dbReference>
<gene>
    <name evidence="10 15" type="primary">murF</name>
    <name evidence="15" type="ORF">JR347_02255</name>
</gene>
<keyword evidence="5 10" id="KW-0067">ATP-binding</keyword>
<dbReference type="Proteomes" id="UP000662783">
    <property type="component" value="Chromosome"/>
</dbReference>
<feature type="domain" description="Mur ligase central" evidence="14">
    <location>
        <begin position="95"/>
        <end position="274"/>
    </location>
</feature>
<dbReference type="GO" id="GO:0008360">
    <property type="term" value="P:regulation of cell shape"/>
    <property type="evidence" value="ECO:0007669"/>
    <property type="project" value="UniProtKB-KW"/>
</dbReference>
<dbReference type="GO" id="GO:0005737">
    <property type="term" value="C:cytoplasm"/>
    <property type="evidence" value="ECO:0007669"/>
    <property type="project" value="UniProtKB-SubCell"/>
</dbReference>
<proteinExistence type="inferred from homology"/>
<keyword evidence="3 10" id="KW-0132">Cell division</keyword>
<dbReference type="AlphaFoldDB" id="A0A975A1W8"/>
<dbReference type="SUPFAM" id="SSF53244">
    <property type="entry name" value="MurD-like peptide ligases, peptide-binding domain"/>
    <property type="match status" value="1"/>
</dbReference>
<dbReference type="Pfam" id="PF01225">
    <property type="entry name" value="Mur_ligase"/>
    <property type="match status" value="1"/>
</dbReference>
<evidence type="ECO:0000256" key="8">
    <source>
        <dbReference type="ARBA" id="ARBA00023306"/>
    </source>
</evidence>
<dbReference type="Gene3D" id="3.90.190.20">
    <property type="entry name" value="Mur ligase, C-terminal domain"/>
    <property type="match status" value="1"/>
</dbReference>
<feature type="domain" description="Mur ligase C-terminal" evidence="13">
    <location>
        <begin position="298"/>
        <end position="415"/>
    </location>
</feature>
<dbReference type="GO" id="GO:0009252">
    <property type="term" value="P:peptidoglycan biosynthetic process"/>
    <property type="evidence" value="ECO:0007669"/>
    <property type="project" value="UniProtKB-UniRule"/>
</dbReference>
<dbReference type="GO" id="GO:0051301">
    <property type="term" value="P:cell division"/>
    <property type="evidence" value="ECO:0007669"/>
    <property type="project" value="UniProtKB-KW"/>
</dbReference>